<evidence type="ECO:0000259" key="4">
    <source>
        <dbReference type="SMART" id="SM00829"/>
    </source>
</evidence>
<dbReference type="GeneID" id="54577672"/>
<dbReference type="Pfam" id="PF08240">
    <property type="entry name" value="ADH_N"/>
    <property type="match status" value="1"/>
</dbReference>
<comment type="similarity">
    <text evidence="1">Belongs to the zinc-containing alcohol dehydrogenase family.</text>
</comment>
<dbReference type="OrthoDB" id="10257049at2759"/>
<reference evidence="5" key="1">
    <citation type="journal article" date="2020" name="Stud. Mycol.">
        <title>101 Dothideomycetes genomes: a test case for predicting lifestyles and emergence of pathogens.</title>
        <authorList>
            <person name="Haridas S."/>
            <person name="Albert R."/>
            <person name="Binder M."/>
            <person name="Bloem J."/>
            <person name="Labutti K."/>
            <person name="Salamov A."/>
            <person name="Andreopoulos B."/>
            <person name="Baker S."/>
            <person name="Barry K."/>
            <person name="Bills G."/>
            <person name="Bluhm B."/>
            <person name="Cannon C."/>
            <person name="Castanera R."/>
            <person name="Culley D."/>
            <person name="Daum C."/>
            <person name="Ezra D."/>
            <person name="Gonzalez J."/>
            <person name="Henrissat B."/>
            <person name="Kuo A."/>
            <person name="Liang C."/>
            <person name="Lipzen A."/>
            <person name="Lutzoni F."/>
            <person name="Magnuson J."/>
            <person name="Mondo S."/>
            <person name="Nolan M."/>
            <person name="Ohm R."/>
            <person name="Pangilinan J."/>
            <person name="Park H.-J."/>
            <person name="Ramirez L."/>
            <person name="Alfaro M."/>
            <person name="Sun H."/>
            <person name="Tritt A."/>
            <person name="Yoshinaga Y."/>
            <person name="Zwiers L.-H."/>
            <person name="Turgeon B."/>
            <person name="Goodwin S."/>
            <person name="Spatafora J."/>
            <person name="Crous P."/>
            <person name="Grigoriev I."/>
        </authorList>
    </citation>
    <scope>NUCLEOTIDE SEQUENCE</scope>
    <source>
        <strain evidence="5">CBS 122368</strain>
    </source>
</reference>
<dbReference type="GO" id="GO:0016651">
    <property type="term" value="F:oxidoreductase activity, acting on NAD(P)H"/>
    <property type="evidence" value="ECO:0007669"/>
    <property type="project" value="InterPro"/>
</dbReference>
<dbReference type="Gene3D" id="3.40.50.720">
    <property type="entry name" value="NAD(P)-binding Rossmann-like Domain"/>
    <property type="match status" value="1"/>
</dbReference>
<dbReference type="PANTHER" id="PTHR45348">
    <property type="entry name" value="HYPOTHETICAL OXIDOREDUCTASE (EUROFUNG)"/>
    <property type="match status" value="1"/>
</dbReference>
<organism evidence="5 6">
    <name type="scientific">Trematosphaeria pertusa</name>
    <dbReference type="NCBI Taxonomy" id="390896"/>
    <lineage>
        <taxon>Eukaryota</taxon>
        <taxon>Fungi</taxon>
        <taxon>Dikarya</taxon>
        <taxon>Ascomycota</taxon>
        <taxon>Pezizomycotina</taxon>
        <taxon>Dothideomycetes</taxon>
        <taxon>Pleosporomycetidae</taxon>
        <taxon>Pleosporales</taxon>
        <taxon>Massarineae</taxon>
        <taxon>Trematosphaeriaceae</taxon>
        <taxon>Trematosphaeria</taxon>
    </lineage>
</organism>
<evidence type="ECO:0000256" key="2">
    <source>
        <dbReference type="ARBA" id="ARBA00011245"/>
    </source>
</evidence>
<feature type="domain" description="Enoyl reductase (ER)" evidence="4">
    <location>
        <begin position="13"/>
        <end position="293"/>
    </location>
</feature>
<dbReference type="InterPro" id="IPR020843">
    <property type="entry name" value="ER"/>
</dbReference>
<evidence type="ECO:0000313" key="5">
    <source>
        <dbReference type="EMBL" id="KAF2242016.1"/>
    </source>
</evidence>
<dbReference type="SUPFAM" id="SSF51735">
    <property type="entry name" value="NAD(P)-binding Rossmann-fold domains"/>
    <property type="match status" value="1"/>
</dbReference>
<dbReference type="Proteomes" id="UP000800094">
    <property type="component" value="Unassembled WGS sequence"/>
</dbReference>
<evidence type="ECO:0000313" key="6">
    <source>
        <dbReference type="Proteomes" id="UP000800094"/>
    </source>
</evidence>
<proteinExistence type="inferred from homology"/>
<dbReference type="RefSeq" id="XP_033677020.1">
    <property type="nucleotide sequence ID" value="XM_033824342.1"/>
</dbReference>
<name>A0A6A6HV92_9PLEO</name>
<dbReference type="Gene3D" id="3.90.180.10">
    <property type="entry name" value="Medium-chain alcohol dehydrogenases, catalytic domain"/>
    <property type="match status" value="1"/>
</dbReference>
<dbReference type="InterPro" id="IPR047122">
    <property type="entry name" value="Trans-enoyl_RdTase-like"/>
</dbReference>
<evidence type="ECO:0000256" key="1">
    <source>
        <dbReference type="ARBA" id="ARBA00008072"/>
    </source>
</evidence>
<dbReference type="EMBL" id="ML987209">
    <property type="protein sequence ID" value="KAF2242016.1"/>
    <property type="molecule type" value="Genomic_DNA"/>
</dbReference>
<dbReference type="SUPFAM" id="SSF50129">
    <property type="entry name" value="GroES-like"/>
    <property type="match status" value="1"/>
</dbReference>
<dbReference type="InterPro" id="IPR036291">
    <property type="entry name" value="NAD(P)-bd_dom_sf"/>
</dbReference>
<dbReference type="CDD" id="cd08249">
    <property type="entry name" value="enoyl_reductase_like"/>
    <property type="match status" value="1"/>
</dbReference>
<dbReference type="AlphaFoldDB" id="A0A6A6HV92"/>
<protein>
    <submittedName>
        <fullName evidence="5">Putative alcohol dehydrogenase</fullName>
    </submittedName>
</protein>
<dbReference type="SMART" id="SM00829">
    <property type="entry name" value="PKS_ER"/>
    <property type="match status" value="1"/>
</dbReference>
<dbReference type="PANTHER" id="PTHR45348:SF2">
    <property type="entry name" value="ZINC-TYPE ALCOHOL DEHYDROGENASE-LIKE PROTEIN C2E1P3.01"/>
    <property type="match status" value="1"/>
</dbReference>
<gene>
    <name evidence="5" type="ORF">BU26DRAFT_439477</name>
</gene>
<keyword evidence="3" id="KW-0560">Oxidoreductase</keyword>
<comment type="subunit">
    <text evidence="2">Monomer.</text>
</comment>
<dbReference type="InterPro" id="IPR013154">
    <property type="entry name" value="ADH-like_N"/>
</dbReference>
<dbReference type="InterPro" id="IPR011032">
    <property type="entry name" value="GroES-like_sf"/>
</dbReference>
<accession>A0A6A6HV92</accession>
<sequence length="370" mass="39591">MPFQNHAAFLVDKQNKPLEVRSAPYTKPGPDEFVIRAAAVVINPVDLIMQVAAKLAFSYISNLHVLGHDVAGEIVEVSDNVDATQFKVGDRVVGHAVGFDKRSKGAPEGAFQEYVVLRTNLSAKIPDYISYDRACVIPLGFSTAACGLFQKGTLALAHPKTSKPISQDKTVLVWGGSTSVGANAIQLARAAGYDVTTASPKNFELAKELGASQAFDYNDPDTSNKIIQYLKGKTCAGALSIGCGSLEACITITAAPQRNKVVVQCSVPLVMTHARPGMLGLVGMVFWFVKMAITARIKGVSTKMVNGSDLMANEVSQACYPDFLGQAMSAGQFVPKPDPYVVGHGLEAIRQAFDYYRNNKISASKLVVTL</sequence>
<evidence type="ECO:0000256" key="3">
    <source>
        <dbReference type="ARBA" id="ARBA00023002"/>
    </source>
</evidence>
<keyword evidence="6" id="KW-1185">Reference proteome</keyword>